<reference evidence="1" key="1">
    <citation type="journal article" date="2021" name="Nat. Commun.">
        <title>Genetic determinants of endophytism in the Arabidopsis root mycobiome.</title>
        <authorList>
            <person name="Mesny F."/>
            <person name="Miyauchi S."/>
            <person name="Thiergart T."/>
            <person name="Pickel B."/>
            <person name="Atanasova L."/>
            <person name="Karlsson M."/>
            <person name="Huettel B."/>
            <person name="Barry K.W."/>
            <person name="Haridas S."/>
            <person name="Chen C."/>
            <person name="Bauer D."/>
            <person name="Andreopoulos W."/>
            <person name="Pangilinan J."/>
            <person name="LaButti K."/>
            <person name="Riley R."/>
            <person name="Lipzen A."/>
            <person name="Clum A."/>
            <person name="Drula E."/>
            <person name="Henrissat B."/>
            <person name="Kohler A."/>
            <person name="Grigoriev I.V."/>
            <person name="Martin F.M."/>
            <person name="Hacquard S."/>
        </authorList>
    </citation>
    <scope>NUCLEOTIDE SEQUENCE</scope>
    <source>
        <strain evidence="1">MPI-CAGE-CH-0235</strain>
    </source>
</reference>
<dbReference type="AlphaFoldDB" id="A0A8K0WNJ2"/>
<dbReference type="PANTHER" id="PTHR42044:SF2">
    <property type="entry name" value="DUF676 DOMAIN-CONTAINING PROTEIN"/>
    <property type="match status" value="1"/>
</dbReference>
<dbReference type="Proteomes" id="UP000813444">
    <property type="component" value="Unassembled WGS sequence"/>
</dbReference>
<gene>
    <name evidence="1" type="ORF">B0I35DRAFT_488804</name>
</gene>
<protein>
    <recommendedName>
        <fullName evidence="3">DUF676 domain-containing protein</fullName>
    </recommendedName>
</protein>
<comment type="caution">
    <text evidence="1">The sequence shown here is derived from an EMBL/GenBank/DDBJ whole genome shotgun (WGS) entry which is preliminary data.</text>
</comment>
<dbReference type="EMBL" id="JAGPNK010000011">
    <property type="protein sequence ID" value="KAH7311456.1"/>
    <property type="molecule type" value="Genomic_DNA"/>
</dbReference>
<keyword evidence="2" id="KW-1185">Reference proteome</keyword>
<dbReference type="OrthoDB" id="202545at2759"/>
<name>A0A8K0WNJ2_9HYPO</name>
<evidence type="ECO:0000313" key="2">
    <source>
        <dbReference type="Proteomes" id="UP000813444"/>
    </source>
</evidence>
<dbReference type="PANTHER" id="PTHR42044">
    <property type="entry name" value="DUF676 DOMAIN-CONTAINING PROTEIN-RELATED"/>
    <property type="match status" value="1"/>
</dbReference>
<evidence type="ECO:0008006" key="3">
    <source>
        <dbReference type="Google" id="ProtNLM"/>
    </source>
</evidence>
<dbReference type="InterPro" id="IPR029058">
    <property type="entry name" value="AB_hydrolase_fold"/>
</dbReference>
<dbReference type="Gene3D" id="3.40.50.1820">
    <property type="entry name" value="alpha/beta hydrolase"/>
    <property type="match status" value="1"/>
</dbReference>
<organism evidence="1 2">
    <name type="scientific">Stachybotrys elegans</name>
    <dbReference type="NCBI Taxonomy" id="80388"/>
    <lineage>
        <taxon>Eukaryota</taxon>
        <taxon>Fungi</taxon>
        <taxon>Dikarya</taxon>
        <taxon>Ascomycota</taxon>
        <taxon>Pezizomycotina</taxon>
        <taxon>Sordariomycetes</taxon>
        <taxon>Hypocreomycetidae</taxon>
        <taxon>Hypocreales</taxon>
        <taxon>Stachybotryaceae</taxon>
        <taxon>Stachybotrys</taxon>
    </lineage>
</organism>
<proteinExistence type="predicted"/>
<evidence type="ECO:0000313" key="1">
    <source>
        <dbReference type="EMBL" id="KAH7311456.1"/>
    </source>
</evidence>
<sequence length="506" mass="56094">MGRIGDLLRKSITGIAGGTVDIFGDASVIIKKATGILKRADDLSVGGLVEEVLQRVRRSPDLISPDTLLDTKLTRSILSAVIERVGSLPAIQAGVFSNDINAATLILIRDRAAELATFLVDLIEAAKCYALANALEGEVEDNDPHGRYNEYNEFDFTKPMNRHAAICQIQRLARSVIFILQKVAEPVKLQDINMTPETKLRSDYGTLSGGTITTKPAGGRSSGQDEMRKDEKWFFVNGIAGEQYWLRLACNKLKATFSRDITGIFNRGDGILWDIIECAGERSTYRPNEGPNVENIVKRQRILIQRTSSSLEAQKALKKELGEVLGMDDLPAHIVVIAHSQGCLLLRHVLEDLVRDATNDPKLGDTMSTRLCVFTFGNPSLHWKTDLIHPNQGPNEGQESKDPTFLSSHVYRTEHFANKGDIIAKLGVLSGNRPLESGYKKDEVFINNDKDWIGHLFGTQYSLDAGHYKDSNDQKSLLLTCKGGMSVEEANREFLSPVRQSFLRKD</sequence>
<accession>A0A8K0WNJ2</accession>